<evidence type="ECO:0000313" key="3">
    <source>
        <dbReference type="EMBL" id="OCH94537.1"/>
    </source>
</evidence>
<feature type="region of interest" description="Disordered" evidence="2">
    <location>
        <begin position="281"/>
        <end position="527"/>
    </location>
</feature>
<feature type="compositionally biased region" description="Low complexity" evidence="2">
    <location>
        <begin position="1"/>
        <end position="14"/>
    </location>
</feature>
<feature type="coiled-coil region" evidence="1">
    <location>
        <begin position="58"/>
        <end position="155"/>
    </location>
</feature>
<feature type="compositionally biased region" description="Polar residues" evidence="2">
    <location>
        <begin position="743"/>
        <end position="755"/>
    </location>
</feature>
<organism evidence="3 4">
    <name type="scientific">Obba rivulosa</name>
    <dbReference type="NCBI Taxonomy" id="1052685"/>
    <lineage>
        <taxon>Eukaryota</taxon>
        <taxon>Fungi</taxon>
        <taxon>Dikarya</taxon>
        <taxon>Basidiomycota</taxon>
        <taxon>Agaricomycotina</taxon>
        <taxon>Agaricomycetes</taxon>
        <taxon>Polyporales</taxon>
        <taxon>Gelatoporiaceae</taxon>
        <taxon>Obba</taxon>
    </lineage>
</organism>
<feature type="compositionally biased region" description="Basic residues" evidence="2">
    <location>
        <begin position="836"/>
        <end position="845"/>
    </location>
</feature>
<feature type="region of interest" description="Disordered" evidence="2">
    <location>
        <begin position="200"/>
        <end position="261"/>
    </location>
</feature>
<feature type="compositionally biased region" description="Polar residues" evidence="2">
    <location>
        <begin position="813"/>
        <end position="828"/>
    </location>
</feature>
<feature type="region of interest" description="Disordered" evidence="2">
    <location>
        <begin position="639"/>
        <end position="857"/>
    </location>
</feature>
<reference evidence="3 4" key="1">
    <citation type="submission" date="2016-07" db="EMBL/GenBank/DDBJ databases">
        <title>Draft genome of the white-rot fungus Obba rivulosa 3A-2.</title>
        <authorList>
            <consortium name="DOE Joint Genome Institute"/>
            <person name="Miettinen O."/>
            <person name="Riley R."/>
            <person name="Acob R."/>
            <person name="Barry K."/>
            <person name="Cullen D."/>
            <person name="De Vries R."/>
            <person name="Hainaut M."/>
            <person name="Hatakka A."/>
            <person name="Henrissat B."/>
            <person name="Hilden K."/>
            <person name="Kuo R."/>
            <person name="Labutti K."/>
            <person name="Lipzen A."/>
            <person name="Makela M.R."/>
            <person name="Sandor L."/>
            <person name="Spatafora J.W."/>
            <person name="Grigoriev I.V."/>
            <person name="Hibbett D.S."/>
        </authorList>
    </citation>
    <scope>NUCLEOTIDE SEQUENCE [LARGE SCALE GENOMIC DNA]</scope>
    <source>
        <strain evidence="3 4">3A-2</strain>
    </source>
</reference>
<evidence type="ECO:0000256" key="2">
    <source>
        <dbReference type="SAM" id="MobiDB-lite"/>
    </source>
</evidence>
<dbReference type="OrthoDB" id="3268221at2759"/>
<keyword evidence="1" id="KW-0175">Coiled coil</keyword>
<sequence length="857" mass="91903">MDDSDSSPSPLDVSPRTRKGGEPPRRSHRSSKLAGSTRELARLLLSQERDTTDLRQMLANVTQLLKGERQRADAAETRAKEVAMRVRALNDAKLVAEQEAQRTREELGLYKLQLEAAQREIHRAQELVDTLETQRLDAEAAAARARTTARKLKEERLIQLAREEGYRQGLEEGINQGRSVGYEEGRAEGFERRTHVAQQAYTDEMQDPDPSTSNEDNERNYAPSRRSVPSSSSSTSTRRIPDYTQPLDQSLPFLRPVTTPARIPTPAAANVEDQEIHPIIVHNAPPSPSHPHIEYPPDNWIPTLDDDGRIRLPPPHEVAPPPPSPSPPPSVVLQSVTRRPETQPPLMVPSPDTRKAASAVSDTESVTAPTQPRPRHARRGSNESQSTTWSQFEMLQADPRDRASKLSAIAEERERSSSMSPPDYRSPSQQSGLQITLDGPPSHVPAIHIGWSGDAPGNPNLYVRPRRSDVSLSSGQRLEPPRSTSRATSRSSSRTGRGSPIGITVEPPSRSESNPSSRSASTSPRDELLSAADAANAPPLDQDIGVGTVSEAGGQPVIPSTVPILPDGQLPPGFVPIGPPIQGYPTPQMGAQTLGSMSPAGTYTNPMTPAAVPLPPSSYAGPPSVVNLGMPGAFPGPGGMHVTAQTVHTPGFTPNVPQPAYGRPKRDSSDSDSDNSLTTPPARRINLGAQGTPSYAEAPLPPGVMYPAPPRPPSTTSSRGTRAAGVPLPPSTSGSATSPGSSVMYQSMHATQSRGSLPLDGRNRPLSPIMGSPYHMPLTMPEPPPVPQMDRFYGAQNEPVIPIPGMSRPPSVPKSSRAGSDTSSQISFSGASGASRSKRKKKAKSRIASVEELPDEE</sequence>
<proteinExistence type="predicted"/>
<feature type="compositionally biased region" description="Pro residues" evidence="2">
    <location>
        <begin position="699"/>
        <end position="713"/>
    </location>
</feature>
<gene>
    <name evidence="3" type="ORF">OBBRIDRAFT_884726</name>
</gene>
<evidence type="ECO:0000313" key="4">
    <source>
        <dbReference type="Proteomes" id="UP000250043"/>
    </source>
</evidence>
<evidence type="ECO:0000256" key="1">
    <source>
        <dbReference type="SAM" id="Coils"/>
    </source>
</evidence>
<feature type="compositionally biased region" description="Pro residues" evidence="2">
    <location>
        <begin position="312"/>
        <end position="330"/>
    </location>
</feature>
<feature type="compositionally biased region" description="Basic and acidic residues" evidence="2">
    <location>
        <begin position="398"/>
        <end position="416"/>
    </location>
</feature>
<protein>
    <submittedName>
        <fullName evidence="3">Uncharacterized protein</fullName>
    </submittedName>
</protein>
<feature type="compositionally biased region" description="Polar residues" evidence="2">
    <location>
        <begin position="360"/>
        <end position="370"/>
    </location>
</feature>
<name>A0A8E2J6R7_9APHY</name>
<feature type="compositionally biased region" description="Low complexity" evidence="2">
    <location>
        <begin position="714"/>
        <end position="742"/>
    </location>
</feature>
<feature type="compositionally biased region" description="Low complexity" evidence="2">
    <location>
        <begin position="482"/>
        <end position="498"/>
    </location>
</feature>
<dbReference type="AlphaFoldDB" id="A0A8E2J6R7"/>
<feature type="compositionally biased region" description="Low complexity" evidence="2">
    <location>
        <begin position="223"/>
        <end position="238"/>
    </location>
</feature>
<feature type="compositionally biased region" description="Polar residues" evidence="2">
    <location>
        <begin position="382"/>
        <end position="393"/>
    </location>
</feature>
<feature type="compositionally biased region" description="Low complexity" evidence="2">
    <location>
        <begin position="507"/>
        <end position="523"/>
    </location>
</feature>
<accession>A0A8E2J6R7</accession>
<keyword evidence="4" id="KW-1185">Reference proteome</keyword>
<dbReference type="EMBL" id="KV722343">
    <property type="protein sequence ID" value="OCH94537.1"/>
    <property type="molecule type" value="Genomic_DNA"/>
</dbReference>
<dbReference type="Proteomes" id="UP000250043">
    <property type="component" value="Unassembled WGS sequence"/>
</dbReference>
<feature type="region of interest" description="Disordered" evidence="2">
    <location>
        <begin position="1"/>
        <end position="38"/>
    </location>
</feature>